<dbReference type="Pfam" id="PF14246">
    <property type="entry name" value="TetR_C_7"/>
    <property type="match status" value="1"/>
</dbReference>
<organism evidence="4 5">
    <name type="scientific">Aquamicrobium zhengzhouense</name>
    <dbReference type="NCBI Taxonomy" id="2781738"/>
    <lineage>
        <taxon>Bacteria</taxon>
        <taxon>Pseudomonadati</taxon>
        <taxon>Pseudomonadota</taxon>
        <taxon>Alphaproteobacteria</taxon>
        <taxon>Hyphomicrobiales</taxon>
        <taxon>Phyllobacteriaceae</taxon>
        <taxon>Aquamicrobium</taxon>
    </lineage>
</organism>
<dbReference type="Gene3D" id="1.10.10.60">
    <property type="entry name" value="Homeodomain-like"/>
    <property type="match status" value="1"/>
</dbReference>
<evidence type="ECO:0000313" key="5">
    <source>
        <dbReference type="Proteomes" id="UP000601789"/>
    </source>
</evidence>
<evidence type="ECO:0000313" key="4">
    <source>
        <dbReference type="EMBL" id="MBI1619608.1"/>
    </source>
</evidence>
<reference evidence="4 5" key="1">
    <citation type="submission" date="2020-10" db="EMBL/GenBank/DDBJ databases">
        <title>Aquamicrobium zhengzhouensis sp. nov., a exopolysaccharide producing bacterium isolated from farmland soil.</title>
        <authorList>
            <person name="Wang X."/>
        </authorList>
    </citation>
    <scope>NUCLEOTIDE SEQUENCE [LARGE SCALE GENOMIC DNA]</scope>
    <source>
        <strain evidence="5">cd-1</strain>
    </source>
</reference>
<protein>
    <submittedName>
        <fullName evidence="4">TetR/AcrR family transcriptional regulator C-terminal domain-containing protein</fullName>
    </submittedName>
</protein>
<keyword evidence="1 2" id="KW-0238">DNA-binding</keyword>
<evidence type="ECO:0000256" key="2">
    <source>
        <dbReference type="PROSITE-ProRule" id="PRU00335"/>
    </source>
</evidence>
<proteinExistence type="predicted"/>
<dbReference type="InterPro" id="IPR050109">
    <property type="entry name" value="HTH-type_TetR-like_transc_reg"/>
</dbReference>
<dbReference type="RefSeq" id="WP_198474053.1">
    <property type="nucleotide sequence ID" value="NZ_JADGMQ010000001.1"/>
</dbReference>
<evidence type="ECO:0000259" key="3">
    <source>
        <dbReference type="PROSITE" id="PS50977"/>
    </source>
</evidence>
<comment type="caution">
    <text evidence="4">The sequence shown here is derived from an EMBL/GenBank/DDBJ whole genome shotgun (WGS) entry which is preliminary data.</text>
</comment>
<dbReference type="SUPFAM" id="SSF46689">
    <property type="entry name" value="Homeodomain-like"/>
    <property type="match status" value="1"/>
</dbReference>
<accession>A0ABS0S8J0</accession>
<gene>
    <name evidence="4" type="ORF">IOD40_02860</name>
</gene>
<evidence type="ECO:0000256" key="1">
    <source>
        <dbReference type="ARBA" id="ARBA00023125"/>
    </source>
</evidence>
<dbReference type="Proteomes" id="UP000601789">
    <property type="component" value="Unassembled WGS sequence"/>
</dbReference>
<dbReference type="PROSITE" id="PS50977">
    <property type="entry name" value="HTH_TETR_2"/>
    <property type="match status" value="1"/>
</dbReference>
<dbReference type="InterPro" id="IPR009057">
    <property type="entry name" value="Homeodomain-like_sf"/>
</dbReference>
<keyword evidence="5" id="KW-1185">Reference proteome</keyword>
<dbReference type="PANTHER" id="PTHR30055:SF146">
    <property type="entry name" value="HTH-TYPE TRANSCRIPTIONAL DUAL REGULATOR CECR"/>
    <property type="match status" value="1"/>
</dbReference>
<name>A0ABS0S8J0_9HYPH</name>
<dbReference type="Gene3D" id="1.10.357.10">
    <property type="entry name" value="Tetracycline Repressor, domain 2"/>
    <property type="match status" value="1"/>
</dbReference>
<feature type="domain" description="HTH tetR-type" evidence="3">
    <location>
        <begin position="14"/>
        <end position="72"/>
    </location>
</feature>
<feature type="DNA-binding region" description="H-T-H motif" evidence="2">
    <location>
        <begin position="35"/>
        <end position="54"/>
    </location>
</feature>
<sequence length="216" mass="23544">MNTVERIEAGEDVTTRQGEVLDAVLSLLVEGAALTMSAVARRASCSKETLYKWFGDRDGLLRATVQWQASRVRAGNYERQKLDATALRESLEQFAANWLSVITSRTSIALNRVAIADAGSGKSNLGAIVLENGRFAIGERLKPLLEDAREAGLLHFDDAEEAFRTFFGLAGRDVQIRALLGETLVLSKQDIARDAALVTRQFFALYGASQLPVKAG</sequence>
<dbReference type="InterPro" id="IPR001647">
    <property type="entry name" value="HTH_TetR"/>
</dbReference>
<dbReference type="InterPro" id="IPR039536">
    <property type="entry name" value="TetR_C_Proteobacteria"/>
</dbReference>
<dbReference type="PANTHER" id="PTHR30055">
    <property type="entry name" value="HTH-TYPE TRANSCRIPTIONAL REGULATOR RUTR"/>
    <property type="match status" value="1"/>
</dbReference>
<dbReference type="EMBL" id="JADGMQ010000001">
    <property type="protein sequence ID" value="MBI1619608.1"/>
    <property type="molecule type" value="Genomic_DNA"/>
</dbReference>
<dbReference type="Pfam" id="PF00440">
    <property type="entry name" value="TetR_N"/>
    <property type="match status" value="1"/>
</dbReference>